<keyword evidence="2" id="KW-1185">Reference proteome</keyword>
<accession>A0A256FS33</accession>
<dbReference type="Proteomes" id="UP000216345">
    <property type="component" value="Unassembled WGS sequence"/>
</dbReference>
<comment type="caution">
    <text evidence="1">The sequence shown here is derived from an EMBL/GenBank/DDBJ whole genome shotgun (WGS) entry which is preliminary data.</text>
</comment>
<sequence length="46" mass="5059">MVGRQFAPSLDFIGRPAAAQAPFVAWVEATDIGAGRVILHYEPYLR</sequence>
<gene>
    <name evidence="1" type="ORF">CEV32_3864</name>
</gene>
<evidence type="ECO:0000313" key="1">
    <source>
        <dbReference type="EMBL" id="OYR17550.1"/>
    </source>
</evidence>
<reference evidence="1 2" key="1">
    <citation type="submission" date="2017-07" db="EMBL/GenBank/DDBJ databases">
        <title>Phylogenetic study on the rhizospheric bacterium Ochrobactrum sp. A44.</title>
        <authorList>
            <person name="Krzyzanowska D.M."/>
            <person name="Ossowicki A."/>
            <person name="Rajewska M."/>
            <person name="Maciag T."/>
            <person name="Kaczynski Z."/>
            <person name="Czerwicka M."/>
            <person name="Jafra S."/>
        </authorList>
    </citation>
    <scope>NUCLEOTIDE SEQUENCE [LARGE SCALE GENOMIC DNA]</scope>
    <source>
        <strain evidence="1 2">PR17</strain>
    </source>
</reference>
<name>A0A256FS33_9HYPH</name>
<proteinExistence type="predicted"/>
<dbReference type="AlphaFoldDB" id="A0A256FS33"/>
<evidence type="ECO:0000313" key="2">
    <source>
        <dbReference type="Proteomes" id="UP000216345"/>
    </source>
</evidence>
<dbReference type="EMBL" id="NNRK01000019">
    <property type="protein sequence ID" value="OYR17550.1"/>
    <property type="molecule type" value="Genomic_DNA"/>
</dbReference>
<protein>
    <submittedName>
        <fullName evidence="1">Uncharacterized protein</fullName>
    </submittedName>
</protein>
<organism evidence="1 2">
    <name type="scientific">Brucella rhizosphaerae</name>
    <dbReference type="NCBI Taxonomy" id="571254"/>
    <lineage>
        <taxon>Bacteria</taxon>
        <taxon>Pseudomonadati</taxon>
        <taxon>Pseudomonadota</taxon>
        <taxon>Alphaproteobacteria</taxon>
        <taxon>Hyphomicrobiales</taxon>
        <taxon>Brucellaceae</taxon>
        <taxon>Brucella/Ochrobactrum group</taxon>
        <taxon>Brucella</taxon>
    </lineage>
</organism>